<keyword evidence="2" id="KW-1003">Cell membrane</keyword>
<dbReference type="GO" id="GO:0005886">
    <property type="term" value="C:plasma membrane"/>
    <property type="evidence" value="ECO:0007669"/>
    <property type="project" value="UniProtKB-SubCell"/>
</dbReference>
<feature type="transmembrane region" description="Helical" evidence="6">
    <location>
        <begin position="91"/>
        <end position="113"/>
    </location>
</feature>
<dbReference type="InterPro" id="IPR050833">
    <property type="entry name" value="Poly_Biosynth_Transport"/>
</dbReference>
<keyword evidence="3 6" id="KW-0812">Transmembrane</keyword>
<organism evidence="7 8">
    <name type="scientific">Swingsia samuiensis</name>
    <dbReference type="NCBI Taxonomy" id="1293412"/>
    <lineage>
        <taxon>Bacteria</taxon>
        <taxon>Pseudomonadati</taxon>
        <taxon>Pseudomonadota</taxon>
        <taxon>Alphaproteobacteria</taxon>
        <taxon>Acetobacterales</taxon>
        <taxon>Acetobacteraceae</taxon>
        <taxon>Swingsia</taxon>
    </lineage>
</organism>
<evidence type="ECO:0000256" key="6">
    <source>
        <dbReference type="SAM" id="Phobius"/>
    </source>
</evidence>
<keyword evidence="4 6" id="KW-1133">Transmembrane helix</keyword>
<evidence type="ECO:0000256" key="4">
    <source>
        <dbReference type="ARBA" id="ARBA00022989"/>
    </source>
</evidence>
<evidence type="ECO:0000256" key="3">
    <source>
        <dbReference type="ARBA" id="ARBA00022692"/>
    </source>
</evidence>
<dbReference type="EMBL" id="CP038141">
    <property type="protein sequence ID" value="QDH16915.1"/>
    <property type="molecule type" value="Genomic_DNA"/>
</dbReference>
<feature type="transmembrane region" description="Helical" evidence="6">
    <location>
        <begin position="14"/>
        <end position="34"/>
    </location>
</feature>
<name>A0A4Y6ULK6_9PROT</name>
<reference evidence="7 8" key="1">
    <citation type="submission" date="2019-03" db="EMBL/GenBank/DDBJ databases">
        <title>The complete genome sequence of Swingsia samuiensis NBRC107927(T).</title>
        <authorList>
            <person name="Chua K.-O."/>
            <person name="Chan K.-G."/>
            <person name="See-Too W.-S."/>
        </authorList>
    </citation>
    <scope>NUCLEOTIDE SEQUENCE [LARGE SCALE GENOMIC DNA]</scope>
    <source>
        <strain evidence="7 8">AH83</strain>
    </source>
</reference>
<dbReference type="RefSeq" id="WP_141460346.1">
    <property type="nucleotide sequence ID" value="NZ_CP038141.1"/>
</dbReference>
<feature type="transmembrane region" description="Helical" evidence="6">
    <location>
        <begin position="408"/>
        <end position="426"/>
    </location>
</feature>
<feature type="transmembrane region" description="Helical" evidence="6">
    <location>
        <begin position="185"/>
        <end position="205"/>
    </location>
</feature>
<comment type="subcellular location">
    <subcellularLocation>
        <location evidence="1">Cell membrane</location>
        <topology evidence="1">Multi-pass membrane protein</topology>
    </subcellularLocation>
</comment>
<proteinExistence type="predicted"/>
<dbReference type="PANTHER" id="PTHR30250">
    <property type="entry name" value="PST FAMILY PREDICTED COLANIC ACID TRANSPORTER"/>
    <property type="match status" value="1"/>
</dbReference>
<dbReference type="OrthoDB" id="493991at2"/>
<keyword evidence="5 6" id="KW-0472">Membrane</keyword>
<evidence type="ECO:0000313" key="8">
    <source>
        <dbReference type="Proteomes" id="UP000316313"/>
    </source>
</evidence>
<evidence type="ECO:0000256" key="5">
    <source>
        <dbReference type="ARBA" id="ARBA00023136"/>
    </source>
</evidence>
<dbReference type="Pfam" id="PF13440">
    <property type="entry name" value="Polysacc_synt_3"/>
    <property type="match status" value="1"/>
</dbReference>
<dbReference type="KEGG" id="ssam:E3D00_04555"/>
<dbReference type="AlphaFoldDB" id="A0A4Y6ULK6"/>
<sequence length="440" mass="47063">MSQTTAVQRIYSKLGRLLTGKVAAGIIGIIHLGISTRTLGPDKFGVLILVSGFTTMIGGIAEFPSWHAILRYGSDALANNNQDRLLRLLRFTTFIEAIGGVIAVLSVGLLGTFLGKSLGWSQDAINFAIPFGFAALASIRSVPTAYLQLYDRYDLIAFHATLQPIVRTIGAVLAATTGAGLRGFLWAWLAAALVEWSSMWLMALFELHKHIGIKRIWGPTRGVLKENERLFAFMLGANADTTFGDLADRLVPQVIGWWSGSTTVALFNLAQRATVFIAQPAELFGRTAYAEFAQIVTTGDTPLLKRTLFRAIGIAIGASIPLVLLAAFIGKPIASLLGGHKFNAAAPLMLWLILAQVILLIVPPTSAALVALGSPGLSLSANISCRLLLLPLLPLCLTWIGLQGIGLYSITAATTTALALVLLLFWKIKSVSHTAVLVDP</sequence>
<feature type="transmembrane region" description="Helical" evidence="6">
    <location>
        <begin position="155"/>
        <end position="179"/>
    </location>
</feature>
<keyword evidence="8" id="KW-1185">Reference proteome</keyword>
<evidence type="ECO:0000256" key="1">
    <source>
        <dbReference type="ARBA" id="ARBA00004651"/>
    </source>
</evidence>
<feature type="transmembrane region" description="Helical" evidence="6">
    <location>
        <begin position="383"/>
        <end position="402"/>
    </location>
</feature>
<feature type="transmembrane region" description="Helical" evidence="6">
    <location>
        <begin position="46"/>
        <end position="70"/>
    </location>
</feature>
<dbReference type="Proteomes" id="UP000316313">
    <property type="component" value="Chromosome"/>
</dbReference>
<evidence type="ECO:0000256" key="2">
    <source>
        <dbReference type="ARBA" id="ARBA00022475"/>
    </source>
</evidence>
<evidence type="ECO:0000313" key="7">
    <source>
        <dbReference type="EMBL" id="QDH16915.1"/>
    </source>
</evidence>
<feature type="transmembrane region" description="Helical" evidence="6">
    <location>
        <begin position="125"/>
        <end position="143"/>
    </location>
</feature>
<dbReference type="PANTHER" id="PTHR30250:SF31">
    <property type="entry name" value="INNER MEMBRANE PROTEIN YGHQ"/>
    <property type="match status" value="1"/>
</dbReference>
<protein>
    <submittedName>
        <fullName evidence="7">Lipopolysaccharide biosynthesis protein</fullName>
    </submittedName>
</protein>
<feature type="transmembrane region" description="Helical" evidence="6">
    <location>
        <begin position="349"/>
        <end position="371"/>
    </location>
</feature>
<feature type="transmembrane region" description="Helical" evidence="6">
    <location>
        <begin position="308"/>
        <end position="329"/>
    </location>
</feature>
<accession>A0A4Y6ULK6</accession>
<gene>
    <name evidence="7" type="ORF">E3D00_04555</name>
</gene>